<dbReference type="PANTHER" id="PTHR31017">
    <property type="entry name" value="LATE SECRETORY PATHWAY PROTEIN AVL9-RELATED"/>
    <property type="match status" value="1"/>
</dbReference>
<evidence type="ECO:0000313" key="4">
    <source>
        <dbReference type="Proteomes" id="UP000695007"/>
    </source>
</evidence>
<reference evidence="5" key="1">
    <citation type="submission" date="2025-08" db="UniProtKB">
        <authorList>
            <consortium name="RefSeq"/>
        </authorList>
    </citation>
    <scope>IDENTIFICATION</scope>
</reference>
<feature type="region of interest" description="Disordered" evidence="2">
    <location>
        <begin position="628"/>
        <end position="649"/>
    </location>
</feature>
<evidence type="ECO:0000313" key="5">
    <source>
        <dbReference type="RefSeq" id="XP_011505795.1"/>
    </source>
</evidence>
<comment type="similarity">
    <text evidence="1">Belongs to the AVL9 family.</text>
</comment>
<evidence type="ECO:0000256" key="1">
    <source>
        <dbReference type="ARBA" id="ARBA00038178"/>
    </source>
</evidence>
<name>A0AAJ7E2U6_9HYME</name>
<dbReference type="InterPro" id="IPR037516">
    <property type="entry name" value="Tripartite_DENN"/>
</dbReference>
<dbReference type="RefSeq" id="XP_011505795.1">
    <property type="nucleotide sequence ID" value="XM_011507493.1"/>
</dbReference>
<protein>
    <submittedName>
        <fullName evidence="5">Late secretory pathway protein AVL9 homolog</fullName>
    </submittedName>
</protein>
<feature type="domain" description="UDENN" evidence="3">
    <location>
        <begin position="11"/>
        <end position="463"/>
    </location>
</feature>
<gene>
    <name evidence="5" type="primary">LOC105368478</name>
</gene>
<evidence type="ECO:0000256" key="2">
    <source>
        <dbReference type="SAM" id="MobiDB-lite"/>
    </source>
</evidence>
<dbReference type="GeneID" id="105368478"/>
<sequence>MEMAESVGPILHVIVVGFHHKKGCQVEYSFPPLVPGAPNECPLGWKYLPTLALPDGSHNYDEDTVYFHLPSLNDPNRTIYGISCFKQIPVEKLVNRTSDITRGTVQKSVCVLSIMPLYGHIQVKMALITHAYFDEGDFSKVSLLEETYHHLNSCMRSDSQMPPQVFIGLSARDFILQFRHKALLLFKLLLLEKRVVFYQSPVQPLCSAILTLLSLFPGMIETGLQQAACVKPSRPMSPIPNFEDESLNNVDSNLTDGNAFLGCAFSDVTAKRISDNNSYLLTDNKAAETMEGKCIDVELTEDCTEMFESVRVASNDPVHRVNSVNAINVGASGEPENSLPRDTSNDALSDARVTSSMTQIANIDPELCGMPLCIFTKGYLCLPYLSLPYLDLLGDVNVRGYVVGATNVLFKQKKQLIDVLVEVESARIEANDPELRRQLHLTTEDLRFADYVVRHVSEPKKDSFFDGVGWEGGDEWIRTQFRVYLLCLLRTSLQQDARQTDHYNTAFINAWRMTNNFKIWSSLGNMEINCVEPGHPFAGQLSVQDMKLRLSHTMQNTEGGRKLNQAMASTGRAVATTGKAVGGAISQAKGAFSNWWSTLTTVQSMMDNGETKICDIQPQMPDGFQRHSVAREKPEQQLQAGVGVSENSP</sequence>
<dbReference type="Pfam" id="PF09794">
    <property type="entry name" value="Avl9"/>
    <property type="match status" value="1"/>
</dbReference>
<dbReference type="KEGG" id="csol:105368478"/>
<evidence type="ECO:0000259" key="3">
    <source>
        <dbReference type="PROSITE" id="PS50211"/>
    </source>
</evidence>
<dbReference type="AlphaFoldDB" id="A0AAJ7E2U6"/>
<organism evidence="4 5">
    <name type="scientific">Ceratosolen solmsi marchali</name>
    <dbReference type="NCBI Taxonomy" id="326594"/>
    <lineage>
        <taxon>Eukaryota</taxon>
        <taxon>Metazoa</taxon>
        <taxon>Ecdysozoa</taxon>
        <taxon>Arthropoda</taxon>
        <taxon>Hexapoda</taxon>
        <taxon>Insecta</taxon>
        <taxon>Pterygota</taxon>
        <taxon>Neoptera</taxon>
        <taxon>Endopterygota</taxon>
        <taxon>Hymenoptera</taxon>
        <taxon>Apocrita</taxon>
        <taxon>Proctotrupomorpha</taxon>
        <taxon>Chalcidoidea</taxon>
        <taxon>Agaonidae</taxon>
        <taxon>Agaoninae</taxon>
        <taxon>Ceratosolen</taxon>
    </lineage>
</organism>
<dbReference type="PANTHER" id="PTHR31017:SF1">
    <property type="entry name" value="LATE SECRETORY PATHWAY PROTEIN AVL9 HOMOLOG"/>
    <property type="match status" value="1"/>
</dbReference>
<dbReference type="InterPro" id="IPR051731">
    <property type="entry name" value="DENND11/AVL9_GEFs"/>
</dbReference>
<keyword evidence="4" id="KW-1185">Reference proteome</keyword>
<accession>A0AAJ7E2U6</accession>
<proteinExistence type="inferred from homology"/>
<dbReference type="Proteomes" id="UP000695007">
    <property type="component" value="Unplaced"/>
</dbReference>
<dbReference type="InterPro" id="IPR018307">
    <property type="entry name" value="ABL9/DENND6_dom"/>
</dbReference>
<dbReference type="GO" id="GO:0005737">
    <property type="term" value="C:cytoplasm"/>
    <property type="evidence" value="ECO:0007669"/>
    <property type="project" value="TreeGrafter"/>
</dbReference>
<dbReference type="PROSITE" id="PS50211">
    <property type="entry name" value="DENN"/>
    <property type="match status" value="1"/>
</dbReference>